<evidence type="ECO:0000313" key="3">
    <source>
        <dbReference type="Proteomes" id="UP001221757"/>
    </source>
</evidence>
<dbReference type="Gene3D" id="3.30.710.10">
    <property type="entry name" value="Potassium Channel Kv1.1, Chain A"/>
    <property type="match status" value="1"/>
</dbReference>
<dbReference type="InterPro" id="IPR011333">
    <property type="entry name" value="SKP1/BTB/POZ_sf"/>
</dbReference>
<evidence type="ECO:0000313" key="2">
    <source>
        <dbReference type="EMBL" id="KAJ7689843.1"/>
    </source>
</evidence>
<accession>A0AAD7DEL3</accession>
<dbReference type="SMART" id="SM00225">
    <property type="entry name" value="BTB"/>
    <property type="match status" value="1"/>
</dbReference>
<protein>
    <recommendedName>
        <fullName evidence="1">BTB domain-containing protein</fullName>
    </recommendedName>
</protein>
<proteinExistence type="predicted"/>
<feature type="domain" description="BTB" evidence="1">
    <location>
        <begin position="17"/>
        <end position="90"/>
    </location>
</feature>
<comment type="caution">
    <text evidence="2">The sequence shown here is derived from an EMBL/GenBank/DDBJ whole genome shotgun (WGS) entry which is preliminary data.</text>
</comment>
<evidence type="ECO:0000259" key="1">
    <source>
        <dbReference type="PROSITE" id="PS50097"/>
    </source>
</evidence>
<dbReference type="EMBL" id="JARKIE010000069">
    <property type="protein sequence ID" value="KAJ7689843.1"/>
    <property type="molecule type" value="Genomic_DNA"/>
</dbReference>
<gene>
    <name evidence="2" type="ORF">B0H17DRAFT_983461</name>
</gene>
<name>A0AAD7DEL3_MYCRO</name>
<dbReference type="Proteomes" id="UP001221757">
    <property type="component" value="Unassembled WGS sequence"/>
</dbReference>
<organism evidence="2 3">
    <name type="scientific">Mycena rosella</name>
    <name type="common">Pink bonnet</name>
    <name type="synonym">Agaricus rosellus</name>
    <dbReference type="NCBI Taxonomy" id="1033263"/>
    <lineage>
        <taxon>Eukaryota</taxon>
        <taxon>Fungi</taxon>
        <taxon>Dikarya</taxon>
        <taxon>Basidiomycota</taxon>
        <taxon>Agaricomycotina</taxon>
        <taxon>Agaricomycetes</taxon>
        <taxon>Agaricomycetidae</taxon>
        <taxon>Agaricales</taxon>
        <taxon>Marasmiineae</taxon>
        <taxon>Mycenaceae</taxon>
        <taxon>Mycena</taxon>
    </lineage>
</organism>
<dbReference type="PROSITE" id="PS50097">
    <property type="entry name" value="BTB"/>
    <property type="match status" value="1"/>
</dbReference>
<dbReference type="CDD" id="cd18186">
    <property type="entry name" value="BTB_POZ_ZBTB_KLHL-like"/>
    <property type="match status" value="1"/>
</dbReference>
<dbReference type="InterPro" id="IPR000210">
    <property type="entry name" value="BTB/POZ_dom"/>
</dbReference>
<dbReference type="Pfam" id="PF00651">
    <property type="entry name" value="BTB"/>
    <property type="match status" value="1"/>
</dbReference>
<dbReference type="AlphaFoldDB" id="A0AAD7DEL3"/>
<sequence length="333" mass="37871">MEVEPSAPQHVQELWFEDGNLIIQAGTSRFRVHRGVLAARSPVFQDMLSFPQPPDAELVEGCPAVRLHDSATDVTVFLKVIFDSSFFMSYPSETDFDIIAGCLRLSHKYEVDYLRRRALVHFSSGYCTTLAATDASDSDVLTLEWISWNRQWMAPTPAMMVILLAREVDALWILPYAFHLLAASFKNGGMEIFHGGLYKGVPVNLSREDQQRFLRGYHLQQSATMTEIMGFMFDSFEIPGCCTPAICMEERLNAFRYFRETLALNPCIPLNTWDLDDWAVLERMCPTCLAVLKQKHQEARQVLWDKLPSMYGLPKWEELESLKVAAIGTNLVG</sequence>
<reference evidence="2" key="1">
    <citation type="submission" date="2023-03" db="EMBL/GenBank/DDBJ databases">
        <title>Massive genome expansion in bonnet fungi (Mycena s.s.) driven by repeated elements and novel gene families across ecological guilds.</title>
        <authorList>
            <consortium name="Lawrence Berkeley National Laboratory"/>
            <person name="Harder C.B."/>
            <person name="Miyauchi S."/>
            <person name="Viragh M."/>
            <person name="Kuo A."/>
            <person name="Thoen E."/>
            <person name="Andreopoulos B."/>
            <person name="Lu D."/>
            <person name="Skrede I."/>
            <person name="Drula E."/>
            <person name="Henrissat B."/>
            <person name="Morin E."/>
            <person name="Kohler A."/>
            <person name="Barry K."/>
            <person name="LaButti K."/>
            <person name="Morin E."/>
            <person name="Salamov A."/>
            <person name="Lipzen A."/>
            <person name="Mereny Z."/>
            <person name="Hegedus B."/>
            <person name="Baldrian P."/>
            <person name="Stursova M."/>
            <person name="Weitz H."/>
            <person name="Taylor A."/>
            <person name="Grigoriev I.V."/>
            <person name="Nagy L.G."/>
            <person name="Martin F."/>
            <person name="Kauserud H."/>
        </authorList>
    </citation>
    <scope>NUCLEOTIDE SEQUENCE</scope>
    <source>
        <strain evidence="2">CBHHK067</strain>
    </source>
</reference>
<dbReference type="SUPFAM" id="SSF54695">
    <property type="entry name" value="POZ domain"/>
    <property type="match status" value="1"/>
</dbReference>
<keyword evidence="3" id="KW-1185">Reference proteome</keyword>